<evidence type="ECO:0000256" key="4">
    <source>
        <dbReference type="ARBA" id="ARBA00022989"/>
    </source>
</evidence>
<feature type="transmembrane region" description="Helical" evidence="6">
    <location>
        <begin position="160"/>
        <end position="179"/>
    </location>
</feature>
<evidence type="ECO:0000313" key="8">
    <source>
        <dbReference type="EMBL" id="ASI47432.1"/>
    </source>
</evidence>
<feature type="transmembrane region" description="Helical" evidence="6">
    <location>
        <begin position="278"/>
        <end position="297"/>
    </location>
</feature>
<evidence type="ECO:0000256" key="3">
    <source>
        <dbReference type="ARBA" id="ARBA00022692"/>
    </source>
</evidence>
<organism evidence="8 9">
    <name type="scientific">Anaplasma ovis str. Haibei</name>
    <dbReference type="NCBI Taxonomy" id="1248439"/>
    <lineage>
        <taxon>Bacteria</taxon>
        <taxon>Pseudomonadati</taxon>
        <taxon>Pseudomonadota</taxon>
        <taxon>Alphaproteobacteria</taxon>
        <taxon>Rickettsiales</taxon>
        <taxon>Anaplasmataceae</taxon>
        <taxon>Anaplasma</taxon>
    </lineage>
</organism>
<evidence type="ECO:0000256" key="1">
    <source>
        <dbReference type="ARBA" id="ARBA00004429"/>
    </source>
</evidence>
<dbReference type="Pfam" id="PF07690">
    <property type="entry name" value="MFS_1"/>
    <property type="match status" value="1"/>
</dbReference>
<feature type="domain" description="Major facilitator superfamily (MFS) profile" evidence="7">
    <location>
        <begin position="6"/>
        <end position="387"/>
    </location>
</feature>
<reference evidence="9" key="1">
    <citation type="submission" date="2018-06" db="EMBL/GenBank/DDBJ databases">
        <title>The Anaplasma ovis genome reveals a high proportion of pseudogenes.</title>
        <authorList>
            <person name="Liu Z."/>
            <person name="Peasley A.M."/>
            <person name="Yang J."/>
            <person name="Li Y."/>
            <person name="Guan G."/>
            <person name="Luo J."/>
            <person name="Yin H."/>
            <person name="Brayton K.A."/>
        </authorList>
    </citation>
    <scope>NUCLEOTIDE SEQUENCE [LARGE SCALE GENOMIC DNA]</scope>
    <source>
        <strain evidence="9">Haibei</strain>
    </source>
</reference>
<keyword evidence="2" id="KW-0813">Transport</keyword>
<dbReference type="PANTHER" id="PTHR23502:SF132">
    <property type="entry name" value="POLYAMINE TRANSPORTER 2-RELATED"/>
    <property type="match status" value="1"/>
</dbReference>
<sequence length="394" mass="42419">MLSSLVFIFVVLSVALSDVTNAMYANYLTLVGNFFGVEQTITQLTVSLEMLGHSVSGLVYGPMSDRYGRRPVMLFGMAVFLVAGLWCCFASNITALIVARFFHGVGAGVAAVVGYAMICDIYSDEECSKGVSLMYMCAVTSSTFIAPAMAAYMITNEYGWRAVFVVSNVLTTALFLWLVRKLPETVQEKSTECSPIAIIFGYVALLKNRGFLAYCFIKSLVMTYLLASVGNLPFVFIEGMGLPAKYYGYVSAIGGASFIAGTIANIRLVGKFGMRKMIIIGLVLTAASDVVAIAADYYFVLTPVLAEAIWIPSSFCISFITSNSVVLAFREVSNKGAASSFIICCQTVFGVLGMYVVGKLYDGTIVPICLLTLLCCAISAVIMYRTSRGEVGTS</sequence>
<dbReference type="GO" id="GO:0005886">
    <property type="term" value="C:plasma membrane"/>
    <property type="evidence" value="ECO:0007669"/>
    <property type="project" value="UniProtKB-SubCell"/>
</dbReference>
<feature type="transmembrane region" description="Helical" evidence="6">
    <location>
        <begin position="336"/>
        <end position="358"/>
    </location>
</feature>
<evidence type="ECO:0000256" key="6">
    <source>
        <dbReference type="SAM" id="Phobius"/>
    </source>
</evidence>
<evidence type="ECO:0000256" key="2">
    <source>
        <dbReference type="ARBA" id="ARBA00022448"/>
    </source>
</evidence>
<keyword evidence="5 6" id="KW-0472">Membrane</keyword>
<dbReference type="RefSeq" id="WP_075138694.1">
    <property type="nucleotide sequence ID" value="NZ_CP015994.1"/>
</dbReference>
<proteinExistence type="predicted"/>
<keyword evidence="4 6" id="KW-1133">Transmembrane helix</keyword>
<dbReference type="SUPFAM" id="SSF103473">
    <property type="entry name" value="MFS general substrate transporter"/>
    <property type="match status" value="1"/>
</dbReference>
<evidence type="ECO:0000313" key="9">
    <source>
        <dbReference type="Proteomes" id="UP000259762"/>
    </source>
</evidence>
<feature type="transmembrane region" description="Helical" evidence="6">
    <location>
        <begin position="364"/>
        <end position="384"/>
    </location>
</feature>
<feature type="transmembrane region" description="Helical" evidence="6">
    <location>
        <begin position="133"/>
        <end position="154"/>
    </location>
</feature>
<keyword evidence="3 6" id="KW-0812">Transmembrane</keyword>
<dbReference type="AlphaFoldDB" id="A0A2Z2L7E2"/>
<dbReference type="PANTHER" id="PTHR23502">
    <property type="entry name" value="MAJOR FACILITATOR SUPERFAMILY"/>
    <property type="match status" value="1"/>
</dbReference>
<dbReference type="InterPro" id="IPR020846">
    <property type="entry name" value="MFS_dom"/>
</dbReference>
<evidence type="ECO:0000259" key="7">
    <source>
        <dbReference type="PROSITE" id="PS50850"/>
    </source>
</evidence>
<comment type="subcellular location">
    <subcellularLocation>
        <location evidence="1">Cell inner membrane</location>
        <topology evidence="1">Multi-pass membrane protein</topology>
    </subcellularLocation>
</comment>
<dbReference type="PROSITE" id="PS50850">
    <property type="entry name" value="MFS"/>
    <property type="match status" value="1"/>
</dbReference>
<dbReference type="EMBL" id="CP015994">
    <property type="protein sequence ID" value="ASI47432.1"/>
    <property type="molecule type" value="Genomic_DNA"/>
</dbReference>
<dbReference type="Gene3D" id="1.20.1720.10">
    <property type="entry name" value="Multidrug resistance protein D"/>
    <property type="match status" value="1"/>
</dbReference>
<dbReference type="Proteomes" id="UP000259762">
    <property type="component" value="Chromosome"/>
</dbReference>
<feature type="transmembrane region" description="Helical" evidence="6">
    <location>
        <begin position="246"/>
        <end position="266"/>
    </location>
</feature>
<protein>
    <submittedName>
        <fullName evidence="8">MFS transporter</fullName>
    </submittedName>
</protein>
<dbReference type="InterPro" id="IPR011701">
    <property type="entry name" value="MFS"/>
</dbReference>
<name>A0A2Z2L7E2_9RICK</name>
<accession>A0A2Z2L7E2</accession>
<feature type="transmembrane region" description="Helical" evidence="6">
    <location>
        <begin position="72"/>
        <end position="95"/>
    </location>
</feature>
<reference evidence="8 9" key="2">
    <citation type="journal article" date="2019" name="BMC Genomics">
        <title>The Anaplasma ovis genome reveals a high proportion of pseudogenes.</title>
        <authorList>
            <person name="Liu Z."/>
            <person name="Peasley A.M."/>
            <person name="Yang J."/>
            <person name="Li Y."/>
            <person name="Guan G."/>
            <person name="Luo J."/>
            <person name="Yin H."/>
            <person name="Brayton K.A."/>
        </authorList>
    </citation>
    <scope>NUCLEOTIDE SEQUENCE [LARGE SCALE GENOMIC DNA]</scope>
    <source>
        <strain evidence="8 9">Haibei</strain>
    </source>
</reference>
<dbReference type="InterPro" id="IPR036259">
    <property type="entry name" value="MFS_trans_sf"/>
</dbReference>
<evidence type="ECO:0000256" key="5">
    <source>
        <dbReference type="ARBA" id="ARBA00023136"/>
    </source>
</evidence>
<dbReference type="KEGG" id="aoh:AOV_00460"/>
<feature type="transmembrane region" description="Helical" evidence="6">
    <location>
        <begin position="101"/>
        <end position="121"/>
    </location>
</feature>
<dbReference type="OrthoDB" id="9800416at2"/>
<dbReference type="GO" id="GO:0022857">
    <property type="term" value="F:transmembrane transporter activity"/>
    <property type="evidence" value="ECO:0007669"/>
    <property type="project" value="InterPro"/>
</dbReference>
<feature type="transmembrane region" description="Helical" evidence="6">
    <location>
        <begin position="211"/>
        <end position="234"/>
    </location>
</feature>
<gene>
    <name evidence="8" type="primary">bcr</name>
    <name evidence="8" type="ORF">AOV_00460</name>
</gene>
<feature type="transmembrane region" description="Helical" evidence="6">
    <location>
        <begin position="309"/>
        <end position="329"/>
    </location>
</feature>
<keyword evidence="9" id="KW-1185">Reference proteome</keyword>